<feature type="transmembrane region" description="Helical" evidence="1">
    <location>
        <begin position="14"/>
        <end position="40"/>
    </location>
</feature>
<keyword evidence="2" id="KW-1185">Reference proteome</keyword>
<organism evidence="2 3">
    <name type="scientific">Angiostrongylus cantonensis</name>
    <name type="common">Rat lungworm</name>
    <dbReference type="NCBI Taxonomy" id="6313"/>
    <lineage>
        <taxon>Eukaryota</taxon>
        <taxon>Metazoa</taxon>
        <taxon>Ecdysozoa</taxon>
        <taxon>Nematoda</taxon>
        <taxon>Chromadorea</taxon>
        <taxon>Rhabditida</taxon>
        <taxon>Rhabditina</taxon>
        <taxon>Rhabditomorpha</taxon>
        <taxon>Strongyloidea</taxon>
        <taxon>Metastrongylidae</taxon>
        <taxon>Angiostrongylus</taxon>
    </lineage>
</organism>
<proteinExistence type="predicted"/>
<name>A0A0K0DQG4_ANGCA</name>
<dbReference type="AlphaFoldDB" id="A0A0K0DQG4"/>
<evidence type="ECO:0000256" key="1">
    <source>
        <dbReference type="SAM" id="Phobius"/>
    </source>
</evidence>
<reference evidence="2" key="1">
    <citation type="submission" date="2012-09" db="EMBL/GenBank/DDBJ databases">
        <authorList>
            <person name="Martin A.A."/>
        </authorList>
    </citation>
    <scope>NUCLEOTIDE SEQUENCE</scope>
</reference>
<sequence length="81" mass="8907">MDASMSSDRSVNGLVVFLTLSVFLAVLTSGLIVCLLKIWLTGKTGYPFKYSYTLSTSNLDYLNASISATTNISRCLFKVRE</sequence>
<keyword evidence="1" id="KW-0472">Membrane</keyword>
<accession>A0A0K0DQG4</accession>
<evidence type="ECO:0000313" key="2">
    <source>
        <dbReference type="Proteomes" id="UP000035642"/>
    </source>
</evidence>
<keyword evidence="1" id="KW-0812">Transmembrane</keyword>
<reference evidence="3" key="2">
    <citation type="submission" date="2017-02" db="UniProtKB">
        <authorList>
            <consortium name="WormBaseParasite"/>
        </authorList>
    </citation>
    <scope>IDENTIFICATION</scope>
</reference>
<keyword evidence="1" id="KW-1133">Transmembrane helix</keyword>
<evidence type="ECO:0000313" key="3">
    <source>
        <dbReference type="WBParaSite" id="ACAC_0001400301-mRNA-1"/>
    </source>
</evidence>
<dbReference type="Proteomes" id="UP000035642">
    <property type="component" value="Unassembled WGS sequence"/>
</dbReference>
<protein>
    <submittedName>
        <fullName evidence="3">Ovule protein</fullName>
    </submittedName>
</protein>
<dbReference type="WBParaSite" id="ACAC_0001400301-mRNA-1">
    <property type="protein sequence ID" value="ACAC_0001400301-mRNA-1"/>
    <property type="gene ID" value="ACAC_0001400301"/>
</dbReference>